<dbReference type="InterPro" id="IPR050549">
    <property type="entry name" value="MFS_Trehalose_Transporter"/>
</dbReference>
<dbReference type="InterPro" id="IPR036259">
    <property type="entry name" value="MFS_trans_sf"/>
</dbReference>
<dbReference type="Pfam" id="PF00083">
    <property type="entry name" value="Sugar_tr"/>
    <property type="match status" value="1"/>
</dbReference>
<feature type="transmembrane region" description="Helical" evidence="10">
    <location>
        <begin position="154"/>
        <end position="174"/>
    </location>
</feature>
<evidence type="ECO:0000313" key="12">
    <source>
        <dbReference type="EnsemblMetazoa" id="Aqu2.1.36154_001"/>
    </source>
</evidence>
<evidence type="ECO:0000256" key="3">
    <source>
        <dbReference type="ARBA" id="ARBA00022475"/>
    </source>
</evidence>
<dbReference type="AlphaFoldDB" id="A0A1X7V8Q2"/>
<feature type="transmembrane region" description="Helical" evidence="10">
    <location>
        <begin position="523"/>
        <end position="541"/>
    </location>
</feature>
<comment type="subcellular location">
    <subcellularLocation>
        <location evidence="1">Cell membrane</location>
        <topology evidence="1">Multi-pass membrane protein</topology>
    </subcellularLocation>
</comment>
<evidence type="ECO:0000256" key="9">
    <source>
        <dbReference type="SAM" id="MobiDB-lite"/>
    </source>
</evidence>
<dbReference type="OrthoDB" id="6612291at2759"/>
<feature type="transmembrane region" description="Helical" evidence="10">
    <location>
        <begin position="209"/>
        <end position="235"/>
    </location>
</feature>
<feature type="transmembrane region" description="Helical" evidence="10">
    <location>
        <begin position="457"/>
        <end position="478"/>
    </location>
</feature>
<keyword evidence="6 10" id="KW-1133">Transmembrane helix</keyword>
<evidence type="ECO:0000256" key="6">
    <source>
        <dbReference type="ARBA" id="ARBA00022989"/>
    </source>
</evidence>
<evidence type="ECO:0000256" key="5">
    <source>
        <dbReference type="ARBA" id="ARBA00022692"/>
    </source>
</evidence>
<evidence type="ECO:0000256" key="10">
    <source>
        <dbReference type="SAM" id="Phobius"/>
    </source>
</evidence>
<keyword evidence="4" id="KW-0762">Sugar transport</keyword>
<evidence type="ECO:0000256" key="8">
    <source>
        <dbReference type="RuleBase" id="RU003346"/>
    </source>
</evidence>
<dbReference type="Gene3D" id="1.20.1250.20">
    <property type="entry name" value="MFS general substrate transporter like domains"/>
    <property type="match status" value="1"/>
</dbReference>
<dbReference type="GO" id="GO:0022857">
    <property type="term" value="F:transmembrane transporter activity"/>
    <property type="evidence" value="ECO:0007669"/>
    <property type="project" value="InterPro"/>
</dbReference>
<dbReference type="PROSITE" id="PS00216">
    <property type="entry name" value="SUGAR_TRANSPORT_1"/>
    <property type="match status" value="2"/>
</dbReference>
<dbReference type="GO" id="GO:0005886">
    <property type="term" value="C:plasma membrane"/>
    <property type="evidence" value="ECO:0007669"/>
    <property type="project" value="UniProtKB-SubCell"/>
</dbReference>
<feature type="region of interest" description="Disordered" evidence="9">
    <location>
        <begin position="42"/>
        <end position="65"/>
    </location>
</feature>
<dbReference type="SUPFAM" id="SSF103473">
    <property type="entry name" value="MFS general substrate transporter"/>
    <property type="match status" value="1"/>
</dbReference>
<dbReference type="InterPro" id="IPR005829">
    <property type="entry name" value="Sugar_transporter_CS"/>
</dbReference>
<feature type="transmembrane region" description="Helical" evidence="10">
    <location>
        <begin position="181"/>
        <end position="197"/>
    </location>
</feature>
<dbReference type="PRINTS" id="PR00171">
    <property type="entry name" value="SUGRTRNSPORT"/>
</dbReference>
<feature type="transmembrane region" description="Helical" evidence="10">
    <location>
        <begin position="490"/>
        <end position="511"/>
    </location>
</feature>
<dbReference type="eggNOG" id="KOG0254">
    <property type="taxonomic scope" value="Eukaryota"/>
</dbReference>
<feature type="transmembrane region" description="Helical" evidence="10">
    <location>
        <begin position="110"/>
        <end position="134"/>
    </location>
</feature>
<reference evidence="12" key="1">
    <citation type="submission" date="2017-05" db="UniProtKB">
        <authorList>
            <consortium name="EnsemblMetazoa"/>
        </authorList>
    </citation>
    <scope>IDENTIFICATION</scope>
</reference>
<dbReference type="PROSITE" id="PS50850">
    <property type="entry name" value="MFS"/>
    <property type="match status" value="1"/>
</dbReference>
<proteinExistence type="inferred from homology"/>
<keyword evidence="2 8" id="KW-0813">Transport</keyword>
<feature type="domain" description="Major facilitator superfamily (MFS) profile" evidence="11">
    <location>
        <begin position="111"/>
        <end position="545"/>
    </location>
</feature>
<evidence type="ECO:0000256" key="1">
    <source>
        <dbReference type="ARBA" id="ARBA00004651"/>
    </source>
</evidence>
<dbReference type="EnsemblMetazoa" id="Aqu2.1.36154_001">
    <property type="protein sequence ID" value="Aqu2.1.36154_001"/>
    <property type="gene ID" value="Aqu2.1.36154"/>
</dbReference>
<evidence type="ECO:0000256" key="4">
    <source>
        <dbReference type="ARBA" id="ARBA00022597"/>
    </source>
</evidence>
<feature type="transmembrane region" description="Helical" evidence="10">
    <location>
        <begin position="423"/>
        <end position="445"/>
    </location>
</feature>
<accession>A0A1X7V8Q2</accession>
<dbReference type="STRING" id="400682.A0A1X7V8Q2"/>
<evidence type="ECO:0000259" key="11">
    <source>
        <dbReference type="PROSITE" id="PS50850"/>
    </source>
</evidence>
<evidence type="ECO:0000256" key="7">
    <source>
        <dbReference type="ARBA" id="ARBA00023136"/>
    </source>
</evidence>
<protein>
    <recommendedName>
        <fullName evidence="11">Major facilitator superfamily (MFS) profile domain-containing protein</fullName>
    </recommendedName>
</protein>
<organism evidence="12">
    <name type="scientific">Amphimedon queenslandica</name>
    <name type="common">Sponge</name>
    <dbReference type="NCBI Taxonomy" id="400682"/>
    <lineage>
        <taxon>Eukaryota</taxon>
        <taxon>Metazoa</taxon>
        <taxon>Porifera</taxon>
        <taxon>Demospongiae</taxon>
        <taxon>Heteroscleromorpha</taxon>
        <taxon>Haplosclerida</taxon>
        <taxon>Niphatidae</taxon>
        <taxon>Amphimedon</taxon>
    </lineage>
</organism>
<keyword evidence="7 10" id="KW-0472">Membrane</keyword>
<dbReference type="InterPro" id="IPR003663">
    <property type="entry name" value="Sugar/inositol_transpt"/>
</dbReference>
<dbReference type="PANTHER" id="PTHR48021">
    <property type="match status" value="1"/>
</dbReference>
<dbReference type="PANTHER" id="PTHR48021:SF1">
    <property type="entry name" value="GH07001P-RELATED"/>
    <property type="match status" value="1"/>
</dbReference>
<dbReference type="FunFam" id="1.20.1250.20:FF:000218">
    <property type="entry name" value="facilitated trehalose transporter Tret1"/>
    <property type="match status" value="1"/>
</dbReference>
<sequence>MLSFIKSQLLKFSVGTMAGEEGEFWEKDRLLSESICSTYSETETSDNFSGRVKTNSDQSSDETSPSMSILQQTAPFLLLGTDSQTPSPMQSWHSVLAELKGPRRIWTVTLFSFLAAFSAILSGYTLAFPSSALLDLRNMTNTSRFVKGSSIEDYFGAMAPIGAIFGAAIAGFLSDVFGRKLTLILTGLPHVIGWLFLAGSYDLQSLRPVFILFLLIGRFLSGLGMGWAMLIAPIYIAEISVPVMRGFYSALPQLALSLGIPLAYCFGYSLMYHQSSLIAVGIAIFCSLVAIFIPESPRYLLSKGRREKACRVLTVLRGKKKSVLSKEIFELDNLVYKQRRLRCNEWLSELKQRQVFIPLILCLFVLIFQQLSGINALFFYGAPILQEAGVAKSEFMALLAIGLTEFVTTLLTVFIVDLFGRKYMLMLSSFIMMCSCTGLSTHLYLKDSGSDGSPLAILSVIMLIVGFSLGLGAIPWTLMTELLSLRVRGFLGGVLSAVNWAFAAIVTGLYLEFASKSSESFAWWMFAGVNLVAFTFVAFFLPETKGKKLEFIEQQMKNNFKLCV</sequence>
<dbReference type="NCBIfam" id="TIGR00879">
    <property type="entry name" value="SP"/>
    <property type="match status" value="1"/>
</dbReference>
<feature type="transmembrane region" description="Helical" evidence="10">
    <location>
        <begin position="395"/>
        <end position="416"/>
    </location>
</feature>
<dbReference type="InParanoid" id="A0A1X7V8Q2"/>
<keyword evidence="3" id="KW-1003">Cell membrane</keyword>
<dbReference type="InterPro" id="IPR020846">
    <property type="entry name" value="MFS_dom"/>
</dbReference>
<feature type="transmembrane region" description="Helical" evidence="10">
    <location>
        <begin position="355"/>
        <end position="380"/>
    </location>
</feature>
<name>A0A1X7V8Q2_AMPQE</name>
<dbReference type="PROSITE" id="PS00217">
    <property type="entry name" value="SUGAR_TRANSPORT_2"/>
    <property type="match status" value="1"/>
</dbReference>
<feature type="transmembrane region" description="Helical" evidence="10">
    <location>
        <begin position="276"/>
        <end position="293"/>
    </location>
</feature>
<dbReference type="InterPro" id="IPR005828">
    <property type="entry name" value="MFS_sugar_transport-like"/>
</dbReference>
<evidence type="ECO:0000256" key="2">
    <source>
        <dbReference type="ARBA" id="ARBA00022448"/>
    </source>
</evidence>
<keyword evidence="5 10" id="KW-0812">Transmembrane</keyword>
<feature type="transmembrane region" description="Helical" evidence="10">
    <location>
        <begin position="247"/>
        <end position="270"/>
    </location>
</feature>
<comment type="similarity">
    <text evidence="8">Belongs to the major facilitator superfamily. Sugar transporter (TC 2.A.1.1) family.</text>
</comment>